<comment type="caution">
    <text evidence="1">The sequence shown here is derived from an EMBL/GenBank/DDBJ whole genome shotgun (WGS) entry which is preliminary data.</text>
</comment>
<evidence type="ECO:0000313" key="1">
    <source>
        <dbReference type="EMBL" id="GGE27179.1"/>
    </source>
</evidence>
<accession>A0A8J2YDU3</accession>
<reference evidence="1" key="1">
    <citation type="journal article" date="2014" name="Int. J. Syst. Evol. Microbiol.">
        <title>Complete genome sequence of Corynebacterium casei LMG S-19264T (=DSM 44701T), isolated from a smear-ripened cheese.</title>
        <authorList>
            <consortium name="US DOE Joint Genome Institute (JGI-PGF)"/>
            <person name="Walter F."/>
            <person name="Albersmeier A."/>
            <person name="Kalinowski J."/>
            <person name="Ruckert C."/>
        </authorList>
    </citation>
    <scope>NUCLEOTIDE SEQUENCE</scope>
    <source>
        <strain evidence="1">CGMCC 1.15179</strain>
    </source>
</reference>
<dbReference type="Proteomes" id="UP000625210">
    <property type="component" value="Unassembled WGS sequence"/>
</dbReference>
<dbReference type="EMBL" id="BMHQ01000013">
    <property type="protein sequence ID" value="GGE27179.1"/>
    <property type="molecule type" value="Genomic_DNA"/>
</dbReference>
<proteinExistence type="predicted"/>
<sequence>MNRLDVKSIYFFAEKVLTRPFYGGIVLLVAARERKTLKGSEQRFTQAFLEN</sequence>
<organism evidence="1 2">
    <name type="scientific">Marinithermofilum abyssi</name>
    <dbReference type="NCBI Taxonomy" id="1571185"/>
    <lineage>
        <taxon>Bacteria</taxon>
        <taxon>Bacillati</taxon>
        <taxon>Bacillota</taxon>
        <taxon>Bacilli</taxon>
        <taxon>Bacillales</taxon>
        <taxon>Thermoactinomycetaceae</taxon>
        <taxon>Marinithermofilum</taxon>
    </lineage>
</organism>
<reference evidence="1" key="2">
    <citation type="submission" date="2020-09" db="EMBL/GenBank/DDBJ databases">
        <authorList>
            <person name="Sun Q."/>
            <person name="Zhou Y."/>
        </authorList>
    </citation>
    <scope>NUCLEOTIDE SEQUENCE</scope>
    <source>
        <strain evidence="1">CGMCC 1.15179</strain>
    </source>
</reference>
<keyword evidence="2" id="KW-1185">Reference proteome</keyword>
<gene>
    <name evidence="1" type="ORF">GCM10011571_31750</name>
</gene>
<protein>
    <submittedName>
        <fullName evidence="1">Uncharacterized protein</fullName>
    </submittedName>
</protein>
<name>A0A8J2YDU3_9BACL</name>
<evidence type="ECO:0000313" key="2">
    <source>
        <dbReference type="Proteomes" id="UP000625210"/>
    </source>
</evidence>
<dbReference type="AlphaFoldDB" id="A0A8J2YDU3"/>